<dbReference type="InterPro" id="IPR009081">
    <property type="entry name" value="PP-bd_ACP"/>
</dbReference>
<dbReference type="Gene3D" id="3.40.47.10">
    <property type="match status" value="1"/>
</dbReference>
<dbReference type="GO" id="GO:1901336">
    <property type="term" value="P:lactone biosynthetic process"/>
    <property type="evidence" value="ECO:0007669"/>
    <property type="project" value="UniProtKB-ARBA"/>
</dbReference>
<dbReference type="InterPro" id="IPR018201">
    <property type="entry name" value="Ketoacyl_synth_AS"/>
</dbReference>
<dbReference type="Gene3D" id="3.40.366.10">
    <property type="entry name" value="Malonyl-Coenzyme A Acyl Carrier Protein, domain 2"/>
    <property type="match status" value="1"/>
</dbReference>
<comment type="caution">
    <text evidence="10">The sequence shown here is derived from an EMBL/GenBank/DDBJ whole genome shotgun (WGS) entry which is preliminary data.</text>
</comment>
<dbReference type="SMART" id="SM00827">
    <property type="entry name" value="PKS_AT"/>
    <property type="match status" value="1"/>
</dbReference>
<dbReference type="InterPro" id="IPR032821">
    <property type="entry name" value="PKS_assoc"/>
</dbReference>
<dbReference type="Pfam" id="PF23114">
    <property type="entry name" value="NAD-bd_HRPKS_sdrA"/>
    <property type="match status" value="1"/>
</dbReference>
<evidence type="ECO:0000313" key="11">
    <source>
        <dbReference type="Proteomes" id="UP001194746"/>
    </source>
</evidence>
<dbReference type="Gene3D" id="3.10.129.110">
    <property type="entry name" value="Polyketide synthase dehydratase"/>
    <property type="match status" value="1"/>
</dbReference>
<dbReference type="Gene3D" id="3.40.50.720">
    <property type="entry name" value="NAD(P)-binding Rossmann-like Domain"/>
    <property type="match status" value="1"/>
</dbReference>
<dbReference type="PANTHER" id="PTHR43775:SF13">
    <property type="entry name" value="POLYKETIDE SYNTHASE 1"/>
    <property type="match status" value="1"/>
</dbReference>
<protein>
    <recommendedName>
        <fullName evidence="12">Carrier domain-containing protein</fullName>
    </recommendedName>
</protein>
<feature type="region of interest" description="C-terminal hotdog fold" evidence="6">
    <location>
        <begin position="1093"/>
        <end position="1250"/>
    </location>
</feature>
<evidence type="ECO:0000259" key="7">
    <source>
        <dbReference type="PROSITE" id="PS50075"/>
    </source>
</evidence>
<dbReference type="InterPro" id="IPR057326">
    <property type="entry name" value="KR_dom"/>
</dbReference>
<dbReference type="InterPro" id="IPR013154">
    <property type="entry name" value="ADH-like_N"/>
</dbReference>
<dbReference type="Pfam" id="PF00550">
    <property type="entry name" value="PP-binding"/>
    <property type="match status" value="1"/>
</dbReference>
<dbReference type="SMART" id="SM00826">
    <property type="entry name" value="PKS_DH"/>
    <property type="match status" value="1"/>
</dbReference>
<dbReference type="InterPro" id="IPR020841">
    <property type="entry name" value="PKS_Beta-ketoAc_synthase_dom"/>
</dbReference>
<dbReference type="InterPro" id="IPR013968">
    <property type="entry name" value="PKS_KR"/>
</dbReference>
<dbReference type="PROSITE" id="PS51257">
    <property type="entry name" value="PROKAR_LIPOPROTEIN"/>
    <property type="match status" value="1"/>
</dbReference>
<keyword evidence="1" id="KW-0596">Phosphopantetheine</keyword>
<reference evidence="10" key="1">
    <citation type="journal article" date="2019" name="Beilstein J. Org. Chem.">
        <title>Nanangenines: drimane sesquiterpenoids as the dominant metabolite cohort of a novel Australian fungus, Aspergillus nanangensis.</title>
        <authorList>
            <person name="Lacey H.J."/>
            <person name="Gilchrist C.L.M."/>
            <person name="Crombie A."/>
            <person name="Kalaitzis J.A."/>
            <person name="Vuong D."/>
            <person name="Rutledge P.J."/>
            <person name="Turner P."/>
            <person name="Pitt J.I."/>
            <person name="Lacey E."/>
            <person name="Chooi Y.H."/>
            <person name="Piggott A.M."/>
        </authorList>
    </citation>
    <scope>NUCLEOTIDE SEQUENCE</scope>
    <source>
        <strain evidence="10">MST-FP2251</strain>
    </source>
</reference>
<dbReference type="CDD" id="cd00833">
    <property type="entry name" value="PKS"/>
    <property type="match status" value="1"/>
</dbReference>
<keyword evidence="4" id="KW-0511">Multifunctional enzyme</keyword>
<feature type="active site" description="Proton donor; for dehydratase activity" evidence="6">
    <location>
        <position position="1158"/>
    </location>
</feature>
<dbReference type="Gene3D" id="3.30.70.3290">
    <property type="match status" value="1"/>
</dbReference>
<dbReference type="PROSITE" id="PS52004">
    <property type="entry name" value="KS3_2"/>
    <property type="match status" value="1"/>
</dbReference>
<dbReference type="InterPro" id="IPR036291">
    <property type="entry name" value="NAD(P)-bd_dom_sf"/>
</dbReference>
<dbReference type="SUPFAM" id="SSF47336">
    <property type="entry name" value="ACP-like"/>
    <property type="match status" value="1"/>
</dbReference>
<dbReference type="InterPro" id="IPR029063">
    <property type="entry name" value="SAM-dependent_MTases_sf"/>
</dbReference>
<dbReference type="Pfam" id="PF00109">
    <property type="entry name" value="ketoacyl-synt"/>
    <property type="match status" value="1"/>
</dbReference>
<evidence type="ECO:0000259" key="9">
    <source>
        <dbReference type="PROSITE" id="PS52019"/>
    </source>
</evidence>
<dbReference type="Pfam" id="PF16197">
    <property type="entry name" value="KAsynt_C_assoc"/>
    <property type="match status" value="1"/>
</dbReference>
<feature type="domain" description="Carrier" evidence="7">
    <location>
        <begin position="2434"/>
        <end position="2511"/>
    </location>
</feature>
<dbReference type="SMART" id="SM00822">
    <property type="entry name" value="PKS_KR"/>
    <property type="match status" value="1"/>
</dbReference>
<dbReference type="SMART" id="SM00829">
    <property type="entry name" value="PKS_ER"/>
    <property type="match status" value="1"/>
</dbReference>
<keyword evidence="3" id="KW-0808">Transferase</keyword>
<dbReference type="SMART" id="SM00823">
    <property type="entry name" value="PKS_PP"/>
    <property type="match status" value="1"/>
</dbReference>
<dbReference type="PROSITE" id="PS00606">
    <property type="entry name" value="KS3_1"/>
    <property type="match status" value="1"/>
</dbReference>
<dbReference type="CDD" id="cd05195">
    <property type="entry name" value="enoyl_red"/>
    <property type="match status" value="1"/>
</dbReference>
<feature type="active site" description="Proton acceptor; for dehydratase activity" evidence="6">
    <location>
        <position position="961"/>
    </location>
</feature>
<dbReference type="GO" id="GO:0044550">
    <property type="term" value="P:secondary metabolite biosynthetic process"/>
    <property type="evidence" value="ECO:0007669"/>
    <property type="project" value="TreeGrafter"/>
</dbReference>
<dbReference type="Pfam" id="PF14765">
    <property type="entry name" value="PS-DH"/>
    <property type="match status" value="1"/>
</dbReference>
<dbReference type="InterPro" id="IPR016036">
    <property type="entry name" value="Malonyl_transacylase_ACP-bd"/>
</dbReference>
<keyword evidence="5" id="KW-0012">Acyltransferase</keyword>
<feature type="domain" description="Ketosynthase family 3 (KS3)" evidence="8">
    <location>
        <begin position="10"/>
        <end position="434"/>
    </location>
</feature>
<dbReference type="InterPro" id="IPR020806">
    <property type="entry name" value="PKS_PP-bd"/>
</dbReference>
<dbReference type="InterPro" id="IPR050091">
    <property type="entry name" value="PKS_NRPS_Biosynth_Enz"/>
</dbReference>
<dbReference type="PROSITE" id="PS50075">
    <property type="entry name" value="CARRIER"/>
    <property type="match status" value="1"/>
</dbReference>
<dbReference type="SUPFAM" id="SSF51735">
    <property type="entry name" value="NAD(P)-binding Rossmann-fold domains"/>
    <property type="match status" value="2"/>
</dbReference>
<dbReference type="Pfam" id="PF08659">
    <property type="entry name" value="KR"/>
    <property type="match status" value="1"/>
</dbReference>
<dbReference type="InterPro" id="IPR049900">
    <property type="entry name" value="PKS_mFAS_DH"/>
</dbReference>
<dbReference type="InterPro" id="IPR011032">
    <property type="entry name" value="GroES-like_sf"/>
</dbReference>
<keyword evidence="11" id="KW-1185">Reference proteome</keyword>
<dbReference type="InterPro" id="IPR014031">
    <property type="entry name" value="Ketoacyl_synth_C"/>
</dbReference>
<evidence type="ECO:0000313" key="10">
    <source>
        <dbReference type="EMBL" id="KAF9885185.1"/>
    </source>
</evidence>
<dbReference type="PANTHER" id="PTHR43775">
    <property type="entry name" value="FATTY ACID SYNTHASE"/>
    <property type="match status" value="1"/>
</dbReference>
<dbReference type="InterPro" id="IPR001227">
    <property type="entry name" value="Ac_transferase_dom_sf"/>
</dbReference>
<dbReference type="InterPro" id="IPR042104">
    <property type="entry name" value="PKS_dehydratase_sf"/>
</dbReference>
<dbReference type="Pfam" id="PF13602">
    <property type="entry name" value="ADH_zinc_N_2"/>
    <property type="match status" value="1"/>
</dbReference>
<dbReference type="GO" id="GO:0004315">
    <property type="term" value="F:3-oxoacyl-[acyl-carrier-protein] synthase activity"/>
    <property type="evidence" value="ECO:0007669"/>
    <property type="project" value="InterPro"/>
</dbReference>
<dbReference type="InterPro" id="IPR020807">
    <property type="entry name" value="PKS_DH"/>
</dbReference>
<evidence type="ECO:0000259" key="8">
    <source>
        <dbReference type="PROSITE" id="PS52004"/>
    </source>
</evidence>
<dbReference type="SUPFAM" id="SSF55048">
    <property type="entry name" value="Probable ACP-binding domain of malonyl-CoA ACP transacylase"/>
    <property type="match status" value="1"/>
</dbReference>
<dbReference type="InterPro" id="IPR049552">
    <property type="entry name" value="PKS_DH_N"/>
</dbReference>
<dbReference type="Pfam" id="PF08240">
    <property type="entry name" value="ADH_N"/>
    <property type="match status" value="1"/>
</dbReference>
<dbReference type="SUPFAM" id="SSF53335">
    <property type="entry name" value="S-adenosyl-L-methionine-dependent methyltransferases"/>
    <property type="match status" value="1"/>
</dbReference>
<accession>A0AAD4CES9</accession>
<dbReference type="Proteomes" id="UP001194746">
    <property type="component" value="Unassembled WGS sequence"/>
</dbReference>
<feature type="region of interest" description="N-terminal hotdog fold" evidence="6">
    <location>
        <begin position="929"/>
        <end position="1064"/>
    </location>
</feature>
<reference evidence="10" key="2">
    <citation type="submission" date="2020-02" db="EMBL/GenBank/DDBJ databases">
        <authorList>
            <person name="Gilchrist C.L.M."/>
            <person name="Chooi Y.-H."/>
        </authorList>
    </citation>
    <scope>NUCLEOTIDE SEQUENCE</scope>
    <source>
        <strain evidence="10">MST-FP2251</strain>
    </source>
</reference>
<feature type="domain" description="PKS/mFAS DH" evidence="9">
    <location>
        <begin position="929"/>
        <end position="1250"/>
    </location>
</feature>
<dbReference type="GO" id="GO:0006633">
    <property type="term" value="P:fatty acid biosynthetic process"/>
    <property type="evidence" value="ECO:0007669"/>
    <property type="project" value="InterPro"/>
</dbReference>
<dbReference type="GO" id="GO:0031177">
    <property type="term" value="F:phosphopantetheine binding"/>
    <property type="evidence" value="ECO:0007669"/>
    <property type="project" value="InterPro"/>
</dbReference>
<keyword evidence="2" id="KW-0597">Phosphoprotein</keyword>
<dbReference type="InterPro" id="IPR020843">
    <property type="entry name" value="ER"/>
</dbReference>
<evidence type="ECO:0008006" key="12">
    <source>
        <dbReference type="Google" id="ProtNLM"/>
    </source>
</evidence>
<dbReference type="SUPFAM" id="SSF53901">
    <property type="entry name" value="Thiolase-like"/>
    <property type="match status" value="1"/>
</dbReference>
<dbReference type="Gene3D" id="1.10.1200.10">
    <property type="entry name" value="ACP-like"/>
    <property type="match status" value="1"/>
</dbReference>
<name>A0AAD4CES9_ASPNN</name>
<dbReference type="InterPro" id="IPR016035">
    <property type="entry name" value="Acyl_Trfase/lysoPLipase"/>
</dbReference>
<evidence type="ECO:0000256" key="6">
    <source>
        <dbReference type="PROSITE-ProRule" id="PRU01363"/>
    </source>
</evidence>
<dbReference type="InterPro" id="IPR016039">
    <property type="entry name" value="Thiolase-like"/>
</dbReference>
<evidence type="ECO:0000256" key="5">
    <source>
        <dbReference type="ARBA" id="ARBA00023315"/>
    </source>
</evidence>
<dbReference type="InterPro" id="IPR036736">
    <property type="entry name" value="ACP-like_sf"/>
</dbReference>
<dbReference type="InterPro" id="IPR014030">
    <property type="entry name" value="Ketoacyl_synth_N"/>
</dbReference>
<evidence type="ECO:0000256" key="1">
    <source>
        <dbReference type="ARBA" id="ARBA00022450"/>
    </source>
</evidence>
<dbReference type="Pfam" id="PF02801">
    <property type="entry name" value="Ketoacyl-synt_C"/>
    <property type="match status" value="1"/>
</dbReference>
<dbReference type="EMBL" id="VCAU01000101">
    <property type="protein sequence ID" value="KAF9885185.1"/>
    <property type="molecule type" value="Genomic_DNA"/>
</dbReference>
<evidence type="ECO:0000256" key="3">
    <source>
        <dbReference type="ARBA" id="ARBA00022679"/>
    </source>
</evidence>
<dbReference type="PROSITE" id="PS52019">
    <property type="entry name" value="PKS_MFAS_DH"/>
    <property type="match status" value="1"/>
</dbReference>
<dbReference type="InterPro" id="IPR049551">
    <property type="entry name" value="PKS_DH_C"/>
</dbReference>
<sequence>MDEKDQSEETVPIAIIGLSCRLPGNISTPDEFWKFCCQAKSAWSEIPPSRFSADAYYHPNPDQQGSTHTKGGHFLEDVTKFDASFFGMTADEAIATDPQQRLMLECGYEVIENAGISKLDVAGQKVGVFVAGSFSDYELNQFKDLQNTSPFQAPGCASSFLSNRISHFFDFTGPSLTVDTACSSSLTALHLACQSLRSGESTHALVGGCHLNLTPDYFISYSLTRLFSDSGRCYPFDHRGDSGYGRGEGVACVMLKRLDDAIKAGDSIRAIIAGTGVNQDGATPGIGVPSWTAQKRLMEDVYNSAKVGPQEAGFIEAHGTGTKVGDPLEARALYEFFGSSRSALNPVLVGSAKSNFGHAEGASGLVSLVKTTLMLEKGFVLPNCDFERRKDGIPLEDWNLQVPTTLCRWPEGKPYASINNFGFGGTNAHALLKMAAIPAKSKPSFPIKRRSGIAGKPSAARRIYVVSGHSQDAATRQVMRITSYLRQHPNIIDPNLMINLAYTLCERRSPMPWKVAISASSARELMARLSSNDTRARRSSRAPVLAFVFTGQGSHWYAMGKELLNIYPIFAKTIEKADKHLSSLHAGFSLKVELNRNRQDSSLHHPRISQPACTAVQIALTELLRSWGITPRATIGHSSGEIAAAYAANVLSLDDAMTLAYARGAAAELAEKKLPSTKGGMLAVRASLAEATILVDQVTGNRVTVACVNSPYSVTLSGDADSISEIEKLSKSRSILCRRLDVSVAYHSHHMERVADQFQSDIMGISPKDSMVPFYSSVRSCHLQGSQLQPSYWVSGFLSPVYFMQGLKSLLGEGSCGVAINTLIEIGPSPALEGPIRDILKVEQKDSTVHYIPTLRKDQDAAHSMHDFVERIVTLGQPLDYKAVNFPQEDAVQPHQLNDLPPYSWDHDRGYWHHSRISHNINHPKFPRHPLIGLRTADGSDLHPQWRMVLRVEDHPWVRHHQFHGHNIYPLAAYISMAMEASLQHARQDNLEVDSFCLREISAGKALVVPNTSAVELMVLMQPHADSTKSLSDTWKEFHISSWTAERGWEENCRGLIATYTVAEPNPVNGEMLQKDLEKSNAERLAAIAAACNIEVNSDAFYDEVLAHGVKYGPVFRGLNESYTGDGRAMATATVPNTDQDTLYSATEQIFLHPSTLDICFQIVWVTLGAGTAELQEQYLPSFVRRLTIPHRQCLEAGTKMSIYGEQLGRVGLGRPIEHNIWAVSKEAPCDTILRLEGLFMTPIQDQASAVTTIRERQLCYKLDFAPYFNLITKSITMDREQGYGMERIHLATMASKYYIQKALSDMSTEAKAHILPKYSWLLQWVTHEKRIPRDAAGLDDLRAYGVVGEAVSELGDKLPLILVGQRDPCTIVRALGGIEAYVADIGLPQGILQHVVEWVDNLALRNPDQIILEAGMAAGSATIPILEKLEERPSRRLSRFQKYIIGTTHSGLSENMSSKTHALGSQVSREEWDISSDLISQGCEAESFDLAIIWYYPLLDGPIEHILSHIGRAMKPGAKLLLVAQSQSQGAELPLALLRGTHPRGELFEVNRNLDPKNKWDSILQSRGFTGTELIVGSDEGTTELIISTLGDPDSLFAGRKVTLIHNGGFDWFPMNALKQSLETVTRNSVQVEALKDVSKVEDLCIFVGEIEQPLLTDMAPQIFQSIKNILLSTSGALWIVRDAYVDSQSPTANMAVGLARTVRLETGSPIAVLDTDMAPSTPTQHIVDEIIRVFKCAFSPRPSSEETDLEFLSRGGVVSIPRITPDTITNNAVYQDPNKPTYSLQKMTQPCRPLRLAIGEYGMLPSLHFTDDETHNKPLESDQLELNVYFVGLNFKDIMHANNQIPLIGFGIECSGIVTAVGDCVDNVSVGDRVCAISEGCFASEVRCRATSAWKVPSTMSLDIAASVPVIFCTAFYCLDHVARLTKGESILIHAAAGGVGQAAIIMAQRAGATIYATVGSNRKAQFLKENYGIPGSQIFFSRDLSFADGVMLATKGRGVDVVLNSIAGDTMRASVECLASFGRFIEIGKRDAMKNSLLELSAFDKNLSFSSVDLDMVARERPQLMQTLFSRVFEILQEGACESAIPLNRFQASDVESAFKLLQSGSSIGKIVIALRDDCRVKVHPATQMAGRLKEDMTYLVIGAAGGIGQSITTWLTIHGAKNLILLSRSETSVSIMQGLAKRLNEENINTHVLQCDISNARDVKTILLPKMRQMPPTVGVIHSAMVVRDIIFDRMSLEDFNAVIGPKVTGLQNLTTILEEAGSPLEFFVALSSNIGIIGNPGQSAYSAASSFMDSYAKNQRARGVPFTTVDLCPVWDIGYLAANPQVQEQVSDTGKDGIAEDEFHRLLGAVVFAHQTERTPNDHVMVGLGPSSRKETRPTIEWLADAKFCHIVKEFQQGIAADPKDPSLSPGGIEEAPAVILQRTESPSEAQGVITKALLRRLSEVLMCPLEEIDRDKSIAACGVDSLSAIAFRKWIVRELDASLNLFDILNSPSVPTLAQLCLEKTRLSVPKKST</sequence>
<dbReference type="SUPFAM" id="SSF50129">
    <property type="entry name" value="GroES-like"/>
    <property type="match status" value="1"/>
</dbReference>
<dbReference type="InterPro" id="IPR014043">
    <property type="entry name" value="Acyl_transferase_dom"/>
</dbReference>
<dbReference type="FunFam" id="3.40.50.720:FF:000209">
    <property type="entry name" value="Polyketide synthase Pks12"/>
    <property type="match status" value="1"/>
</dbReference>
<evidence type="ECO:0000256" key="2">
    <source>
        <dbReference type="ARBA" id="ARBA00022553"/>
    </source>
</evidence>
<dbReference type="Pfam" id="PF21089">
    <property type="entry name" value="PKS_DH_N"/>
    <property type="match status" value="1"/>
</dbReference>
<dbReference type="GO" id="GO:0016491">
    <property type="term" value="F:oxidoreductase activity"/>
    <property type="evidence" value="ECO:0007669"/>
    <property type="project" value="InterPro"/>
</dbReference>
<dbReference type="SMART" id="SM00825">
    <property type="entry name" value="PKS_KS"/>
    <property type="match status" value="1"/>
</dbReference>
<dbReference type="InterPro" id="IPR056501">
    <property type="entry name" value="NAD-bd_HRPKS_sdrA"/>
</dbReference>
<proteinExistence type="predicted"/>
<dbReference type="Gene3D" id="3.40.50.150">
    <property type="entry name" value="Vaccinia Virus protein VP39"/>
    <property type="match status" value="1"/>
</dbReference>
<dbReference type="Pfam" id="PF00698">
    <property type="entry name" value="Acyl_transf_1"/>
    <property type="match status" value="1"/>
</dbReference>
<dbReference type="SUPFAM" id="SSF52151">
    <property type="entry name" value="FabD/lysophospholipase-like"/>
    <property type="match status" value="1"/>
</dbReference>
<gene>
    <name evidence="10" type="ORF">FE257_000636</name>
</gene>
<evidence type="ECO:0000256" key="4">
    <source>
        <dbReference type="ARBA" id="ARBA00023268"/>
    </source>
</evidence>
<dbReference type="GO" id="GO:0004312">
    <property type="term" value="F:fatty acid synthase activity"/>
    <property type="evidence" value="ECO:0007669"/>
    <property type="project" value="TreeGrafter"/>
</dbReference>
<dbReference type="Gene3D" id="3.90.180.10">
    <property type="entry name" value="Medium-chain alcohol dehydrogenases, catalytic domain"/>
    <property type="match status" value="1"/>
</dbReference>
<organism evidence="10 11">
    <name type="scientific">Aspergillus nanangensis</name>
    <dbReference type="NCBI Taxonomy" id="2582783"/>
    <lineage>
        <taxon>Eukaryota</taxon>
        <taxon>Fungi</taxon>
        <taxon>Dikarya</taxon>
        <taxon>Ascomycota</taxon>
        <taxon>Pezizomycotina</taxon>
        <taxon>Eurotiomycetes</taxon>
        <taxon>Eurotiomycetidae</taxon>
        <taxon>Eurotiales</taxon>
        <taxon>Aspergillaceae</taxon>
        <taxon>Aspergillus</taxon>
        <taxon>Aspergillus subgen. Circumdati</taxon>
    </lineage>
</organism>